<proteinExistence type="predicted"/>
<name>A0AC60QM79_IXOPE</name>
<keyword evidence="2" id="KW-1185">Reference proteome</keyword>
<evidence type="ECO:0000313" key="1">
    <source>
        <dbReference type="EMBL" id="KAG0436584.1"/>
    </source>
</evidence>
<gene>
    <name evidence="1" type="ORF">HPB47_017877</name>
</gene>
<dbReference type="Proteomes" id="UP000805193">
    <property type="component" value="Unassembled WGS sequence"/>
</dbReference>
<sequence length="571" mass="64900">REALPVSDFEWMTKDEIACLNIDDVPNDAPTGYILEVSDIVKEITWLRQNEQDPEKWEIQGQNRTLTIENASYSNSGVYRCDARNMIRTKQYTAKSREIRLVIKGKPTLRTNIEWTRHSDGSRSAELVCTVDSASSSRTKWLGNDGSPLLQSESIQLSVVGNDHRAKINNASELNYGNYTCVSQNKYGIAMSTVEISGKPILKTTMRWTRGVDGSRMVELVCEVHSPNARRTDWLRSDGSPLVHGEFVHLFVDGNKHTAKLKNVSELDYGNYTCVSQNKYGIGISSVEVSDEYLQISVDKNNHRVKFTNASELNYGNYTCVSQNKYGIALSSVEMSVDEFVTEATNMERDLLARARHYQRHPGVTTLATSGSDLGTTLPAIRDIIREVVQEELKKLLPAAARPASFSIAEVVREEVQRAIQPEAPVVVAATEEPTLTYTAVARRPPPPPRTYVAQPRRQSPAPQHDRRHDDPVQYARPEPRAPRKTDVWRTPDRRPLCFHCGEADHTYRRCPYRRLGLRGFHPNDPRPRYGERPREIDEYLRRPQSPEPASRREFRSPSPRRPASPMHRPR</sequence>
<evidence type="ECO:0000313" key="2">
    <source>
        <dbReference type="Proteomes" id="UP000805193"/>
    </source>
</evidence>
<feature type="non-terminal residue" evidence="1">
    <location>
        <position position="1"/>
    </location>
</feature>
<reference evidence="1 2" key="1">
    <citation type="journal article" date="2020" name="Cell">
        <title>Large-Scale Comparative Analyses of Tick Genomes Elucidate Their Genetic Diversity and Vector Capacities.</title>
        <authorList>
            <consortium name="Tick Genome and Microbiome Consortium (TIGMIC)"/>
            <person name="Jia N."/>
            <person name="Wang J."/>
            <person name="Shi W."/>
            <person name="Du L."/>
            <person name="Sun Y."/>
            <person name="Zhan W."/>
            <person name="Jiang J.F."/>
            <person name="Wang Q."/>
            <person name="Zhang B."/>
            <person name="Ji P."/>
            <person name="Bell-Sakyi L."/>
            <person name="Cui X.M."/>
            <person name="Yuan T.T."/>
            <person name="Jiang B.G."/>
            <person name="Yang W.F."/>
            <person name="Lam T.T."/>
            <person name="Chang Q.C."/>
            <person name="Ding S.J."/>
            <person name="Wang X.J."/>
            <person name="Zhu J.G."/>
            <person name="Ruan X.D."/>
            <person name="Zhao L."/>
            <person name="Wei J.T."/>
            <person name="Ye R.Z."/>
            <person name="Que T.C."/>
            <person name="Du C.H."/>
            <person name="Zhou Y.H."/>
            <person name="Cheng J.X."/>
            <person name="Dai P.F."/>
            <person name="Guo W.B."/>
            <person name="Han X.H."/>
            <person name="Huang E.J."/>
            <person name="Li L.F."/>
            <person name="Wei W."/>
            <person name="Gao Y.C."/>
            <person name="Liu J.Z."/>
            <person name="Shao H.Z."/>
            <person name="Wang X."/>
            <person name="Wang C.C."/>
            <person name="Yang T.C."/>
            <person name="Huo Q.B."/>
            <person name="Li W."/>
            <person name="Chen H.Y."/>
            <person name="Chen S.E."/>
            <person name="Zhou L.G."/>
            <person name="Ni X.B."/>
            <person name="Tian J.H."/>
            <person name="Sheng Y."/>
            <person name="Liu T."/>
            <person name="Pan Y.S."/>
            <person name="Xia L.Y."/>
            <person name="Li J."/>
            <person name="Zhao F."/>
            <person name="Cao W.C."/>
        </authorList>
    </citation>
    <scope>NUCLEOTIDE SEQUENCE [LARGE SCALE GENOMIC DNA]</scope>
    <source>
        <strain evidence="1">Iper-2018</strain>
    </source>
</reference>
<organism evidence="1 2">
    <name type="scientific">Ixodes persulcatus</name>
    <name type="common">Taiga tick</name>
    <dbReference type="NCBI Taxonomy" id="34615"/>
    <lineage>
        <taxon>Eukaryota</taxon>
        <taxon>Metazoa</taxon>
        <taxon>Ecdysozoa</taxon>
        <taxon>Arthropoda</taxon>
        <taxon>Chelicerata</taxon>
        <taxon>Arachnida</taxon>
        <taxon>Acari</taxon>
        <taxon>Parasitiformes</taxon>
        <taxon>Ixodida</taxon>
        <taxon>Ixodoidea</taxon>
        <taxon>Ixodidae</taxon>
        <taxon>Ixodinae</taxon>
        <taxon>Ixodes</taxon>
    </lineage>
</organism>
<dbReference type="EMBL" id="JABSTQ010006851">
    <property type="protein sequence ID" value="KAG0436584.1"/>
    <property type="molecule type" value="Genomic_DNA"/>
</dbReference>
<comment type="caution">
    <text evidence="1">The sequence shown here is derived from an EMBL/GenBank/DDBJ whole genome shotgun (WGS) entry which is preliminary data.</text>
</comment>
<accession>A0AC60QM79</accession>
<protein>
    <submittedName>
        <fullName evidence="1">Uncharacterized protein</fullName>
    </submittedName>
</protein>
<feature type="non-terminal residue" evidence="1">
    <location>
        <position position="571"/>
    </location>
</feature>